<feature type="domain" description="DUF7527" evidence="1">
    <location>
        <begin position="1"/>
        <end position="178"/>
    </location>
</feature>
<protein>
    <recommendedName>
        <fullName evidence="1">DUF7527 domain-containing protein</fullName>
    </recommendedName>
</protein>
<keyword evidence="3" id="KW-1185">Reference proteome</keyword>
<name>A0ABD6B6G5_9EURY</name>
<dbReference type="EMBL" id="JBHUDH010000089">
    <property type="protein sequence ID" value="MFD1526343.1"/>
    <property type="molecule type" value="Genomic_DNA"/>
</dbReference>
<dbReference type="Proteomes" id="UP001597111">
    <property type="component" value="Unassembled WGS sequence"/>
</dbReference>
<evidence type="ECO:0000313" key="3">
    <source>
        <dbReference type="Proteomes" id="UP001597111"/>
    </source>
</evidence>
<gene>
    <name evidence="2" type="ORF">ACFR9S_08515</name>
</gene>
<evidence type="ECO:0000313" key="2">
    <source>
        <dbReference type="EMBL" id="MFD1526343.1"/>
    </source>
</evidence>
<dbReference type="InterPro" id="IPR055949">
    <property type="entry name" value="DUF7527"/>
</dbReference>
<comment type="caution">
    <text evidence="2">The sequence shown here is derived from an EMBL/GenBank/DDBJ whole genome shotgun (WGS) entry which is preliminary data.</text>
</comment>
<reference evidence="2 3" key="1">
    <citation type="journal article" date="2019" name="Int. J. Syst. Evol. Microbiol.">
        <title>The Global Catalogue of Microorganisms (GCM) 10K type strain sequencing project: providing services to taxonomists for standard genome sequencing and annotation.</title>
        <authorList>
            <consortium name="The Broad Institute Genomics Platform"/>
            <consortium name="The Broad Institute Genome Sequencing Center for Infectious Disease"/>
            <person name="Wu L."/>
            <person name="Ma J."/>
        </authorList>
    </citation>
    <scope>NUCLEOTIDE SEQUENCE [LARGE SCALE GENOMIC DNA]</scope>
    <source>
        <strain evidence="2 3">CGMCC 1.12285</strain>
    </source>
</reference>
<dbReference type="AlphaFoldDB" id="A0ABD6B6G5"/>
<accession>A0ABD6B6G5</accession>
<dbReference type="Pfam" id="PF24371">
    <property type="entry name" value="DUF7527"/>
    <property type="match status" value="1"/>
</dbReference>
<feature type="non-terminal residue" evidence="2">
    <location>
        <position position="1"/>
    </location>
</feature>
<sequence>RPFEEWLHDTIEYGFVEWLIRTFVHDVRETRNQTSMGTLYDAIPDIDRIELRGGVTLGEEAEEESVSFDVVLRDRMGQPLVVTDLNDSREPATEPMLESLIRNATPVAESNEKLSAAFFVTSSYYEPGALETAEEATGGGLLKRSKNKSFVKLSRKEGYHLCLVETREGEFHVSVPEL</sequence>
<organism evidence="2 3">
    <name type="scientific">Halolamina salina</name>
    <dbReference type="NCBI Taxonomy" id="1220023"/>
    <lineage>
        <taxon>Archaea</taxon>
        <taxon>Methanobacteriati</taxon>
        <taxon>Methanobacteriota</taxon>
        <taxon>Stenosarchaea group</taxon>
        <taxon>Halobacteria</taxon>
        <taxon>Halobacteriales</taxon>
        <taxon>Haloferacaceae</taxon>
    </lineage>
</organism>
<proteinExistence type="predicted"/>
<evidence type="ECO:0000259" key="1">
    <source>
        <dbReference type="Pfam" id="PF24371"/>
    </source>
</evidence>